<protein>
    <submittedName>
        <fullName evidence="2">7999_t:CDS:1</fullName>
    </submittedName>
</protein>
<evidence type="ECO:0000313" key="2">
    <source>
        <dbReference type="EMBL" id="CAG8554020.1"/>
    </source>
</evidence>
<keyword evidence="1" id="KW-0677">Repeat</keyword>
<dbReference type="InterPro" id="IPR051726">
    <property type="entry name" value="Chitin_Synth_Reg"/>
</dbReference>
<dbReference type="PANTHER" id="PTHR46430:SF1">
    <property type="entry name" value="CHITIN SYNTHASE REGULATOR SKT5-RELATED"/>
    <property type="match status" value="1"/>
</dbReference>
<proteinExistence type="predicted"/>
<dbReference type="AlphaFoldDB" id="A0A9N9FSW5"/>
<dbReference type="Proteomes" id="UP000789831">
    <property type="component" value="Unassembled WGS sequence"/>
</dbReference>
<dbReference type="PANTHER" id="PTHR46430">
    <property type="entry name" value="PROTEIN SKT5-RELATED"/>
    <property type="match status" value="1"/>
</dbReference>
<accession>A0A9N9FSW5</accession>
<name>A0A9N9FSW5_9GLOM</name>
<dbReference type="OrthoDB" id="2384430at2759"/>
<keyword evidence="3" id="KW-1185">Reference proteome</keyword>
<dbReference type="InterPro" id="IPR011990">
    <property type="entry name" value="TPR-like_helical_dom_sf"/>
</dbReference>
<evidence type="ECO:0000313" key="3">
    <source>
        <dbReference type="Proteomes" id="UP000789831"/>
    </source>
</evidence>
<organism evidence="2 3">
    <name type="scientific">Ambispora gerdemannii</name>
    <dbReference type="NCBI Taxonomy" id="144530"/>
    <lineage>
        <taxon>Eukaryota</taxon>
        <taxon>Fungi</taxon>
        <taxon>Fungi incertae sedis</taxon>
        <taxon>Mucoromycota</taxon>
        <taxon>Glomeromycotina</taxon>
        <taxon>Glomeromycetes</taxon>
        <taxon>Archaeosporales</taxon>
        <taxon>Ambisporaceae</taxon>
        <taxon>Ambispora</taxon>
    </lineage>
</organism>
<dbReference type="EMBL" id="CAJVPL010001126">
    <property type="protein sequence ID" value="CAG8554020.1"/>
    <property type="molecule type" value="Genomic_DNA"/>
</dbReference>
<gene>
    <name evidence="2" type="ORF">AGERDE_LOCUS6815</name>
</gene>
<dbReference type="SMART" id="SM00671">
    <property type="entry name" value="SEL1"/>
    <property type="match status" value="2"/>
</dbReference>
<dbReference type="SUPFAM" id="SSF81901">
    <property type="entry name" value="HCP-like"/>
    <property type="match status" value="1"/>
</dbReference>
<dbReference type="Gene3D" id="1.25.40.10">
    <property type="entry name" value="Tetratricopeptide repeat domain"/>
    <property type="match status" value="1"/>
</dbReference>
<dbReference type="InterPro" id="IPR006597">
    <property type="entry name" value="Sel1-like"/>
</dbReference>
<comment type="caution">
    <text evidence="2">The sequence shown here is derived from an EMBL/GenBank/DDBJ whole genome shotgun (WGS) entry which is preliminary data.</text>
</comment>
<dbReference type="Pfam" id="PF08238">
    <property type="entry name" value="Sel1"/>
    <property type="match status" value="2"/>
</dbReference>
<evidence type="ECO:0000256" key="1">
    <source>
        <dbReference type="ARBA" id="ARBA00022737"/>
    </source>
</evidence>
<sequence>MDAITGLVQLFKVSMDQEDPSLDMERKLKAYLVRTHLSDQYLQSTLLNSSLPLHVTVFGFLSITEIISDIEVYPSPIVSRNYPELKKKYARKLIHRSADQNEMYAQFLLANSYRYGLWHIRDNERAFRWYQQSMKSNNLVACHHLGACYQCSIGCRRDMAKAYKCYSKFGDGFQDGCQTSIYTNA</sequence>
<reference evidence="2" key="1">
    <citation type="submission" date="2021-06" db="EMBL/GenBank/DDBJ databases">
        <authorList>
            <person name="Kallberg Y."/>
            <person name="Tangrot J."/>
            <person name="Rosling A."/>
        </authorList>
    </citation>
    <scope>NUCLEOTIDE SEQUENCE</scope>
    <source>
        <strain evidence="2">MT106</strain>
    </source>
</reference>